<dbReference type="InterPro" id="IPR000719">
    <property type="entry name" value="Prot_kinase_dom"/>
</dbReference>
<evidence type="ECO:0000256" key="7">
    <source>
        <dbReference type="SAM" id="Phobius"/>
    </source>
</evidence>
<dbReference type="GO" id="GO:0030154">
    <property type="term" value="P:cell differentiation"/>
    <property type="evidence" value="ECO:0007669"/>
    <property type="project" value="TreeGrafter"/>
</dbReference>
<dbReference type="Pfam" id="PF00069">
    <property type="entry name" value="Pkinase"/>
    <property type="match status" value="1"/>
</dbReference>
<dbReference type="PROSITE" id="PS50011">
    <property type="entry name" value="PROTEIN_KINASE_DOM"/>
    <property type="match status" value="1"/>
</dbReference>
<dbReference type="Proteomes" id="UP000834106">
    <property type="component" value="Chromosome 18"/>
</dbReference>
<keyword evidence="11" id="KW-1185">Reference proteome</keyword>
<gene>
    <name evidence="10" type="ORF">FPE_LOCUS29151</name>
</gene>
<keyword evidence="2" id="KW-0723">Serine/threonine-protein kinase</keyword>
<evidence type="ECO:0000256" key="1">
    <source>
        <dbReference type="ARBA" id="ARBA00005527"/>
    </source>
</evidence>
<dbReference type="InterPro" id="IPR050591">
    <property type="entry name" value="GSK-3"/>
</dbReference>
<dbReference type="GO" id="GO:0005737">
    <property type="term" value="C:cytoplasm"/>
    <property type="evidence" value="ECO:0007669"/>
    <property type="project" value="TreeGrafter"/>
</dbReference>
<keyword evidence="8" id="KW-0732">Signal</keyword>
<sequence length="217" mass="24892">MLSAVIGVFLLGTATMLLGTVCCCVVDGDRVGVDLVAATGWRWCRWCCVDLLWLWLWTDLLWAWLMGFKGEPNISYIYSRYYKVPELIFGATEYTTAIDIWSIGCVLAELILGQPLFPGESGVDQLVEIIKVLGTPTREEIKCMNPNYTEFKFPQIKAHPWHKIFHKCMPPEAIDLVSRLLQYSPNLRCTAVFFFFLSQNSVYALYFSKFFVVLLHH</sequence>
<feature type="domain" description="Protein kinase" evidence="9">
    <location>
        <begin position="1"/>
        <end position="211"/>
    </location>
</feature>
<dbReference type="PANTHER" id="PTHR24057">
    <property type="entry name" value="GLYCOGEN SYNTHASE KINASE-3 ALPHA"/>
    <property type="match status" value="1"/>
</dbReference>
<evidence type="ECO:0000313" key="11">
    <source>
        <dbReference type="Proteomes" id="UP000834106"/>
    </source>
</evidence>
<dbReference type="SMART" id="SM00220">
    <property type="entry name" value="S_TKc"/>
    <property type="match status" value="1"/>
</dbReference>
<protein>
    <recommendedName>
        <fullName evidence="9">Protein kinase domain-containing protein</fullName>
    </recommendedName>
</protein>
<reference evidence="10" key="1">
    <citation type="submission" date="2023-05" db="EMBL/GenBank/DDBJ databases">
        <authorList>
            <person name="Huff M."/>
        </authorList>
    </citation>
    <scope>NUCLEOTIDE SEQUENCE</scope>
</reference>
<dbReference type="AlphaFoldDB" id="A0AAD2EBD0"/>
<keyword evidence="7" id="KW-1133">Transmembrane helix</keyword>
<evidence type="ECO:0000256" key="8">
    <source>
        <dbReference type="SAM" id="SignalP"/>
    </source>
</evidence>
<evidence type="ECO:0000256" key="2">
    <source>
        <dbReference type="ARBA" id="ARBA00022527"/>
    </source>
</evidence>
<feature type="signal peptide" evidence="8">
    <location>
        <begin position="1"/>
        <end position="19"/>
    </location>
</feature>
<evidence type="ECO:0000256" key="4">
    <source>
        <dbReference type="ARBA" id="ARBA00022741"/>
    </source>
</evidence>
<dbReference type="GO" id="GO:0005524">
    <property type="term" value="F:ATP binding"/>
    <property type="evidence" value="ECO:0007669"/>
    <property type="project" value="UniProtKB-KW"/>
</dbReference>
<keyword evidence="7" id="KW-0812">Transmembrane</keyword>
<keyword evidence="4" id="KW-0547">Nucleotide-binding</keyword>
<proteinExistence type="inferred from homology"/>
<dbReference type="GO" id="GO:0005634">
    <property type="term" value="C:nucleus"/>
    <property type="evidence" value="ECO:0007669"/>
    <property type="project" value="TreeGrafter"/>
</dbReference>
<evidence type="ECO:0000256" key="3">
    <source>
        <dbReference type="ARBA" id="ARBA00022679"/>
    </source>
</evidence>
<evidence type="ECO:0000256" key="5">
    <source>
        <dbReference type="ARBA" id="ARBA00022777"/>
    </source>
</evidence>
<name>A0AAD2EBD0_9LAMI</name>
<dbReference type="SUPFAM" id="SSF56112">
    <property type="entry name" value="Protein kinase-like (PK-like)"/>
    <property type="match status" value="1"/>
</dbReference>
<dbReference type="Gene3D" id="1.10.510.10">
    <property type="entry name" value="Transferase(Phosphotransferase) domain 1"/>
    <property type="match status" value="1"/>
</dbReference>
<dbReference type="GO" id="GO:0007165">
    <property type="term" value="P:signal transduction"/>
    <property type="evidence" value="ECO:0007669"/>
    <property type="project" value="TreeGrafter"/>
</dbReference>
<evidence type="ECO:0000256" key="6">
    <source>
        <dbReference type="ARBA" id="ARBA00022840"/>
    </source>
</evidence>
<evidence type="ECO:0000313" key="10">
    <source>
        <dbReference type="EMBL" id="CAI9781721.1"/>
    </source>
</evidence>
<dbReference type="PANTHER" id="PTHR24057:SF0">
    <property type="entry name" value="PROTEIN KINASE SHAGGY-RELATED"/>
    <property type="match status" value="1"/>
</dbReference>
<dbReference type="GO" id="GO:0004674">
    <property type="term" value="F:protein serine/threonine kinase activity"/>
    <property type="evidence" value="ECO:0007669"/>
    <property type="project" value="UniProtKB-KW"/>
</dbReference>
<evidence type="ECO:0000259" key="9">
    <source>
        <dbReference type="PROSITE" id="PS50011"/>
    </source>
</evidence>
<feature type="transmembrane region" description="Helical" evidence="7">
    <location>
        <begin position="191"/>
        <end position="215"/>
    </location>
</feature>
<keyword evidence="3" id="KW-0808">Transferase</keyword>
<keyword evidence="7" id="KW-0472">Membrane</keyword>
<keyword evidence="6" id="KW-0067">ATP-binding</keyword>
<feature type="chain" id="PRO_5041926604" description="Protein kinase domain-containing protein" evidence="8">
    <location>
        <begin position="20"/>
        <end position="217"/>
    </location>
</feature>
<organism evidence="10 11">
    <name type="scientific">Fraxinus pennsylvanica</name>
    <dbReference type="NCBI Taxonomy" id="56036"/>
    <lineage>
        <taxon>Eukaryota</taxon>
        <taxon>Viridiplantae</taxon>
        <taxon>Streptophyta</taxon>
        <taxon>Embryophyta</taxon>
        <taxon>Tracheophyta</taxon>
        <taxon>Spermatophyta</taxon>
        <taxon>Magnoliopsida</taxon>
        <taxon>eudicotyledons</taxon>
        <taxon>Gunneridae</taxon>
        <taxon>Pentapetalae</taxon>
        <taxon>asterids</taxon>
        <taxon>lamiids</taxon>
        <taxon>Lamiales</taxon>
        <taxon>Oleaceae</taxon>
        <taxon>Oleeae</taxon>
        <taxon>Fraxinus</taxon>
    </lineage>
</organism>
<dbReference type="EMBL" id="OU503053">
    <property type="protein sequence ID" value="CAI9781721.1"/>
    <property type="molecule type" value="Genomic_DNA"/>
</dbReference>
<comment type="similarity">
    <text evidence="1">Belongs to the protein kinase superfamily. CMGC Ser/Thr protein kinase family. GSK-3 subfamily.</text>
</comment>
<keyword evidence="5" id="KW-0418">Kinase</keyword>
<dbReference type="InterPro" id="IPR011009">
    <property type="entry name" value="Kinase-like_dom_sf"/>
</dbReference>
<accession>A0AAD2EBD0</accession>